<feature type="transmembrane region" description="Helical" evidence="4">
    <location>
        <begin position="206"/>
        <end position="226"/>
    </location>
</feature>
<dbReference type="GO" id="GO:0003700">
    <property type="term" value="F:DNA-binding transcription factor activity"/>
    <property type="evidence" value="ECO:0007669"/>
    <property type="project" value="InterPro"/>
</dbReference>
<dbReference type="InterPro" id="IPR018060">
    <property type="entry name" value="HTH_AraC"/>
</dbReference>
<dbReference type="RefSeq" id="WP_092980807.1">
    <property type="nucleotide sequence ID" value="NZ_FOYQ01000001.1"/>
</dbReference>
<keyword evidence="3" id="KW-0804">Transcription</keyword>
<dbReference type="InterPro" id="IPR009057">
    <property type="entry name" value="Homeodomain-like_sf"/>
</dbReference>
<keyword evidence="1" id="KW-0805">Transcription regulation</keyword>
<feature type="domain" description="HTH araC/xylS-type" evidence="5">
    <location>
        <begin position="262"/>
        <end position="370"/>
    </location>
</feature>
<dbReference type="Pfam" id="PF12833">
    <property type="entry name" value="HTH_18"/>
    <property type="match status" value="1"/>
</dbReference>
<feature type="transmembrane region" description="Helical" evidence="4">
    <location>
        <begin position="173"/>
        <end position="194"/>
    </location>
</feature>
<dbReference type="AlphaFoldDB" id="A0A1I6FVK5"/>
<keyword evidence="2 6" id="KW-0238">DNA-binding</keyword>
<dbReference type="Proteomes" id="UP000199534">
    <property type="component" value="Unassembled WGS sequence"/>
</dbReference>
<evidence type="ECO:0000256" key="4">
    <source>
        <dbReference type="SAM" id="Phobius"/>
    </source>
</evidence>
<dbReference type="SUPFAM" id="SSF46689">
    <property type="entry name" value="Homeodomain-like"/>
    <property type="match status" value="1"/>
</dbReference>
<dbReference type="STRING" id="400055.SAMN04490243_0763"/>
<keyword evidence="4" id="KW-1133">Transmembrane helix</keyword>
<dbReference type="PANTHER" id="PTHR43280">
    <property type="entry name" value="ARAC-FAMILY TRANSCRIPTIONAL REGULATOR"/>
    <property type="match status" value="1"/>
</dbReference>
<dbReference type="EMBL" id="FOYQ01000001">
    <property type="protein sequence ID" value="SFR33995.1"/>
    <property type="molecule type" value="Genomic_DNA"/>
</dbReference>
<dbReference type="OrthoDB" id="9779074at2"/>
<evidence type="ECO:0000256" key="1">
    <source>
        <dbReference type="ARBA" id="ARBA00023015"/>
    </source>
</evidence>
<sequence length="375" mass="43874">MEHLTYPGVGILIVLMVFILAKKRKIPSDWWLFVVLLAIGIKFVGFILPYDYTIWTYCVQSLTEFYFFPLLLIYGLVLISPNQKFKPVWLWSFSLAVLFTLFLFYDMGISKKTSTSEQIKEIYEAAPPKYLLFYIAHYVYQIVLLIWFLFRLKGYTLSLKGSFSNIDNINMRWLGSFTKAYLFTICLAMTITLLRHLKQPSYEGLLSYLFYLSLTIALFYVCFHGIRHYAIADFKAIGAHDSGHKETFEKYKSSSLTEEKMNKLYHQIKKLIEDEQWFLKPQLRIDDLAKELQVTINQVSQTINSKAEKSFYDFVNSYRVAYLKNELIKSENQQYTILALGLESGFNSKSSLNRIFKESTGLTPLQFQRINMHSA</sequence>
<evidence type="ECO:0000313" key="7">
    <source>
        <dbReference type="Proteomes" id="UP000199534"/>
    </source>
</evidence>
<evidence type="ECO:0000259" key="5">
    <source>
        <dbReference type="PROSITE" id="PS01124"/>
    </source>
</evidence>
<protein>
    <submittedName>
        <fullName evidence="6">AraC-type DNA-binding protein</fullName>
    </submittedName>
</protein>
<accession>A0A1I6FVK5</accession>
<keyword evidence="4" id="KW-0812">Transmembrane</keyword>
<dbReference type="GO" id="GO:0043565">
    <property type="term" value="F:sequence-specific DNA binding"/>
    <property type="evidence" value="ECO:0007669"/>
    <property type="project" value="InterPro"/>
</dbReference>
<dbReference type="PROSITE" id="PS00041">
    <property type="entry name" value="HTH_ARAC_FAMILY_1"/>
    <property type="match status" value="1"/>
</dbReference>
<dbReference type="PROSITE" id="PS01124">
    <property type="entry name" value="HTH_ARAC_FAMILY_2"/>
    <property type="match status" value="1"/>
</dbReference>
<dbReference type="SMART" id="SM00342">
    <property type="entry name" value="HTH_ARAC"/>
    <property type="match status" value="1"/>
</dbReference>
<organism evidence="6 7">
    <name type="scientific">Robiginitalea myxolifaciens</name>
    <dbReference type="NCBI Taxonomy" id="400055"/>
    <lineage>
        <taxon>Bacteria</taxon>
        <taxon>Pseudomonadati</taxon>
        <taxon>Bacteroidota</taxon>
        <taxon>Flavobacteriia</taxon>
        <taxon>Flavobacteriales</taxon>
        <taxon>Flavobacteriaceae</taxon>
        <taxon>Robiginitalea</taxon>
    </lineage>
</organism>
<feature type="transmembrane region" description="Helical" evidence="4">
    <location>
        <begin position="54"/>
        <end position="76"/>
    </location>
</feature>
<proteinExistence type="predicted"/>
<feature type="transmembrane region" description="Helical" evidence="4">
    <location>
        <begin position="6"/>
        <end position="21"/>
    </location>
</feature>
<keyword evidence="4" id="KW-0472">Membrane</keyword>
<evidence type="ECO:0000256" key="3">
    <source>
        <dbReference type="ARBA" id="ARBA00023163"/>
    </source>
</evidence>
<evidence type="ECO:0000313" key="6">
    <source>
        <dbReference type="EMBL" id="SFR33995.1"/>
    </source>
</evidence>
<dbReference type="Gene3D" id="1.10.10.60">
    <property type="entry name" value="Homeodomain-like"/>
    <property type="match status" value="1"/>
</dbReference>
<feature type="transmembrane region" description="Helical" evidence="4">
    <location>
        <begin position="131"/>
        <end position="152"/>
    </location>
</feature>
<reference evidence="6 7" key="1">
    <citation type="submission" date="2016-10" db="EMBL/GenBank/DDBJ databases">
        <authorList>
            <person name="de Groot N.N."/>
        </authorList>
    </citation>
    <scope>NUCLEOTIDE SEQUENCE [LARGE SCALE GENOMIC DNA]</scope>
    <source>
        <strain evidence="6 7">DSM 21019</strain>
    </source>
</reference>
<dbReference type="InterPro" id="IPR018062">
    <property type="entry name" value="HTH_AraC-typ_CS"/>
</dbReference>
<feature type="transmembrane region" description="Helical" evidence="4">
    <location>
        <begin position="30"/>
        <end position="48"/>
    </location>
</feature>
<keyword evidence="7" id="KW-1185">Reference proteome</keyword>
<gene>
    <name evidence="6" type="ORF">SAMN04490243_0763</name>
</gene>
<feature type="transmembrane region" description="Helical" evidence="4">
    <location>
        <begin position="88"/>
        <end position="105"/>
    </location>
</feature>
<evidence type="ECO:0000256" key="2">
    <source>
        <dbReference type="ARBA" id="ARBA00023125"/>
    </source>
</evidence>
<name>A0A1I6FVK5_9FLAO</name>
<dbReference type="PANTHER" id="PTHR43280:SF29">
    <property type="entry name" value="ARAC-FAMILY TRANSCRIPTIONAL REGULATOR"/>
    <property type="match status" value="1"/>
</dbReference>